<dbReference type="GO" id="GO:0071037">
    <property type="term" value="P:nuclear polyadenylation-dependent snRNA catabolic process"/>
    <property type="evidence" value="ECO:0007669"/>
    <property type="project" value="TreeGrafter"/>
</dbReference>
<dbReference type="GO" id="GO:0071038">
    <property type="term" value="P:TRAMP-dependent tRNA surveillance pathway"/>
    <property type="evidence" value="ECO:0007669"/>
    <property type="project" value="TreeGrafter"/>
</dbReference>
<keyword evidence="5" id="KW-0271">Exosome</keyword>
<evidence type="ECO:0000256" key="2">
    <source>
        <dbReference type="ARBA" id="ARBA00022552"/>
    </source>
</evidence>
<dbReference type="GO" id="GO:0000175">
    <property type="term" value="F:3'-5'-RNA exonuclease activity"/>
    <property type="evidence" value="ECO:0007669"/>
    <property type="project" value="InterPro"/>
</dbReference>
<feature type="compositionally biased region" description="Basic residues" evidence="10">
    <location>
        <begin position="750"/>
        <end position="759"/>
    </location>
</feature>
<dbReference type="PROSITE" id="PS50967">
    <property type="entry name" value="HRDC"/>
    <property type="match status" value="1"/>
</dbReference>
<keyword evidence="13" id="KW-1185">Reference proteome</keyword>
<evidence type="ECO:0000256" key="1">
    <source>
        <dbReference type="ARBA" id="ARBA00004123"/>
    </source>
</evidence>
<gene>
    <name evidence="12" type="ORF">XAT740_LOCUS45952</name>
</gene>
<dbReference type="Pfam" id="PF00570">
    <property type="entry name" value="HRDC"/>
    <property type="match status" value="1"/>
</dbReference>
<dbReference type="PANTHER" id="PTHR12124">
    <property type="entry name" value="POLYMYOSITIS/SCLERODERMA AUTOANTIGEN-RELATED"/>
    <property type="match status" value="1"/>
</dbReference>
<proteinExistence type="inferred from homology"/>
<dbReference type="InterPro" id="IPR012588">
    <property type="entry name" value="Exosome-assoc_fac_Rrp6_N"/>
</dbReference>
<reference evidence="12" key="1">
    <citation type="submission" date="2021-02" db="EMBL/GenBank/DDBJ databases">
        <authorList>
            <person name="Nowell W R."/>
        </authorList>
    </citation>
    <scope>NUCLEOTIDE SEQUENCE</scope>
</reference>
<dbReference type="Proteomes" id="UP000663828">
    <property type="component" value="Unassembled WGS sequence"/>
</dbReference>
<dbReference type="SMART" id="SM00341">
    <property type="entry name" value="HRDC"/>
    <property type="match status" value="1"/>
</dbReference>
<dbReference type="InterPro" id="IPR049559">
    <property type="entry name" value="Rrp6p-like_exo"/>
</dbReference>
<dbReference type="GO" id="GO:0000176">
    <property type="term" value="C:nuclear exosome (RNase complex)"/>
    <property type="evidence" value="ECO:0007669"/>
    <property type="project" value="InterPro"/>
</dbReference>
<keyword evidence="4" id="KW-0378">Hydrolase</keyword>
<evidence type="ECO:0000256" key="6">
    <source>
        <dbReference type="ARBA" id="ARBA00022839"/>
    </source>
</evidence>
<evidence type="ECO:0000259" key="11">
    <source>
        <dbReference type="PROSITE" id="PS50967"/>
    </source>
</evidence>
<keyword evidence="2" id="KW-0698">rRNA processing</keyword>
<feature type="compositionally biased region" description="Polar residues" evidence="10">
    <location>
        <begin position="702"/>
        <end position="716"/>
    </location>
</feature>
<comment type="similarity">
    <text evidence="8">Belongs to the exosome component 10/RRP6 family.</text>
</comment>
<dbReference type="GO" id="GO:0071044">
    <property type="term" value="P:histone mRNA catabolic process"/>
    <property type="evidence" value="ECO:0007669"/>
    <property type="project" value="TreeGrafter"/>
</dbReference>
<dbReference type="GO" id="GO:0071035">
    <property type="term" value="P:nuclear polyadenylation-dependent rRNA catabolic process"/>
    <property type="evidence" value="ECO:0007669"/>
    <property type="project" value="TreeGrafter"/>
</dbReference>
<feature type="region of interest" description="Disordered" evidence="10">
    <location>
        <begin position="163"/>
        <end position="184"/>
    </location>
</feature>
<keyword evidence="6" id="KW-0269">Exonuclease</keyword>
<dbReference type="PANTHER" id="PTHR12124:SF47">
    <property type="entry name" value="EXOSOME COMPONENT 10"/>
    <property type="match status" value="1"/>
</dbReference>
<dbReference type="InterPro" id="IPR010997">
    <property type="entry name" value="HRDC-like_sf"/>
</dbReference>
<accession>A0A815ZIX0</accession>
<evidence type="ECO:0000256" key="7">
    <source>
        <dbReference type="ARBA" id="ARBA00023242"/>
    </source>
</evidence>
<dbReference type="InterPro" id="IPR012337">
    <property type="entry name" value="RNaseH-like_sf"/>
</dbReference>
<evidence type="ECO:0000256" key="10">
    <source>
        <dbReference type="SAM" id="MobiDB-lite"/>
    </source>
</evidence>
<dbReference type="GO" id="GO:0005730">
    <property type="term" value="C:nucleolus"/>
    <property type="evidence" value="ECO:0007669"/>
    <property type="project" value="TreeGrafter"/>
</dbReference>
<feature type="compositionally biased region" description="Polar residues" evidence="10">
    <location>
        <begin position="170"/>
        <end position="182"/>
    </location>
</feature>
<dbReference type="GO" id="GO:0000467">
    <property type="term" value="P:exonucleolytic trimming to generate mature 3'-end of 5.8S rRNA from tricistronic rRNA transcript (SSU-rRNA, 5.8S rRNA, LSU-rRNA)"/>
    <property type="evidence" value="ECO:0007669"/>
    <property type="project" value="InterPro"/>
</dbReference>
<dbReference type="Gene3D" id="1.10.150.80">
    <property type="entry name" value="HRDC domain"/>
    <property type="match status" value="1"/>
</dbReference>
<dbReference type="InterPro" id="IPR044876">
    <property type="entry name" value="HRDC_dom_sf"/>
</dbReference>
<dbReference type="GO" id="GO:0071040">
    <property type="term" value="P:nuclear polyadenylation-dependent antisense transcript catabolic process"/>
    <property type="evidence" value="ECO:0007669"/>
    <property type="project" value="TreeGrafter"/>
</dbReference>
<evidence type="ECO:0000256" key="4">
    <source>
        <dbReference type="ARBA" id="ARBA00022801"/>
    </source>
</evidence>
<name>A0A815ZIX0_ADIRI</name>
<dbReference type="GO" id="GO:0071051">
    <property type="term" value="P:poly(A)-dependent snoRNA 3'-end processing"/>
    <property type="evidence" value="ECO:0007669"/>
    <property type="project" value="TreeGrafter"/>
</dbReference>
<dbReference type="Pfam" id="PF01612">
    <property type="entry name" value="DNA_pol_A_exo1"/>
    <property type="match status" value="1"/>
</dbReference>
<dbReference type="InterPro" id="IPR002562">
    <property type="entry name" value="3'-5'_exonuclease_dom"/>
</dbReference>
<dbReference type="GO" id="GO:0071036">
    <property type="term" value="P:nuclear polyadenylation-dependent snoRNA catabolic process"/>
    <property type="evidence" value="ECO:0007669"/>
    <property type="project" value="TreeGrafter"/>
</dbReference>
<dbReference type="SMART" id="SM00474">
    <property type="entry name" value="35EXOc"/>
    <property type="match status" value="1"/>
</dbReference>
<dbReference type="InterPro" id="IPR002121">
    <property type="entry name" value="HRDC_dom"/>
</dbReference>
<dbReference type="InterPro" id="IPR036397">
    <property type="entry name" value="RNaseH_sf"/>
</dbReference>
<keyword evidence="3" id="KW-0540">Nuclease</keyword>
<evidence type="ECO:0000256" key="8">
    <source>
        <dbReference type="ARBA" id="ARBA00043957"/>
    </source>
</evidence>
<dbReference type="Pfam" id="PF08066">
    <property type="entry name" value="PMC2NT"/>
    <property type="match status" value="1"/>
</dbReference>
<keyword evidence="7" id="KW-0539">Nucleus</keyword>
<dbReference type="AlphaFoldDB" id="A0A815ZIX0"/>
<dbReference type="Gene3D" id="3.30.420.10">
    <property type="entry name" value="Ribonuclease H-like superfamily/Ribonuclease H"/>
    <property type="match status" value="1"/>
</dbReference>
<dbReference type="CDD" id="cd06147">
    <property type="entry name" value="Rrp6p_like_exo"/>
    <property type="match status" value="1"/>
</dbReference>
<protein>
    <recommendedName>
        <fullName evidence="9">Exosome complex component 10 homolog</fullName>
    </recommendedName>
</protein>
<feature type="compositionally biased region" description="Acidic residues" evidence="10">
    <location>
        <begin position="774"/>
        <end position="795"/>
    </location>
</feature>
<organism evidence="12 13">
    <name type="scientific">Adineta ricciae</name>
    <name type="common">Rotifer</name>
    <dbReference type="NCBI Taxonomy" id="249248"/>
    <lineage>
        <taxon>Eukaryota</taxon>
        <taxon>Metazoa</taxon>
        <taxon>Spiralia</taxon>
        <taxon>Gnathifera</taxon>
        <taxon>Rotifera</taxon>
        <taxon>Eurotatoria</taxon>
        <taxon>Bdelloidea</taxon>
        <taxon>Adinetida</taxon>
        <taxon>Adinetidae</taxon>
        <taxon>Adineta</taxon>
    </lineage>
</organism>
<evidence type="ECO:0000256" key="9">
    <source>
        <dbReference type="ARBA" id="ARBA00070365"/>
    </source>
</evidence>
<evidence type="ECO:0000313" key="13">
    <source>
        <dbReference type="Proteomes" id="UP000663828"/>
    </source>
</evidence>
<feature type="region of interest" description="Disordered" evidence="10">
    <location>
        <begin position="702"/>
        <end position="864"/>
    </location>
</feature>
<evidence type="ECO:0000256" key="5">
    <source>
        <dbReference type="ARBA" id="ARBA00022835"/>
    </source>
</evidence>
<dbReference type="EMBL" id="CAJNOR010006088">
    <property type="protein sequence ID" value="CAF1585257.1"/>
    <property type="molecule type" value="Genomic_DNA"/>
</dbReference>
<dbReference type="SUPFAM" id="SSF47819">
    <property type="entry name" value="HRDC-like"/>
    <property type="match status" value="1"/>
</dbReference>
<dbReference type="GO" id="GO:0003727">
    <property type="term" value="F:single-stranded RNA binding"/>
    <property type="evidence" value="ECO:0007669"/>
    <property type="project" value="TreeGrafter"/>
</dbReference>
<dbReference type="GO" id="GO:0000166">
    <property type="term" value="F:nucleotide binding"/>
    <property type="evidence" value="ECO:0007669"/>
    <property type="project" value="InterPro"/>
</dbReference>
<feature type="domain" description="HRDC" evidence="11">
    <location>
        <begin position="486"/>
        <end position="566"/>
    </location>
</feature>
<dbReference type="InterPro" id="IPR045092">
    <property type="entry name" value="Rrp6-like"/>
</dbReference>
<dbReference type="FunFam" id="1.10.150.80:FF:000001">
    <property type="entry name" value="Putative exosome component 10"/>
    <property type="match status" value="1"/>
</dbReference>
<dbReference type="SUPFAM" id="SSF53098">
    <property type="entry name" value="Ribonuclease H-like"/>
    <property type="match status" value="1"/>
</dbReference>
<comment type="caution">
    <text evidence="12">The sequence shown here is derived from an EMBL/GenBank/DDBJ whole genome shotgun (WGS) entry which is preliminary data.</text>
</comment>
<dbReference type="FunFam" id="3.30.420.10:FF:000059">
    <property type="entry name" value="Exosome complex exonuclease Rrp6"/>
    <property type="match status" value="1"/>
</dbReference>
<dbReference type="GO" id="GO:0071039">
    <property type="term" value="P:nuclear polyadenylation-dependent CUT catabolic process"/>
    <property type="evidence" value="ECO:0007669"/>
    <property type="project" value="TreeGrafter"/>
</dbReference>
<evidence type="ECO:0000256" key="3">
    <source>
        <dbReference type="ARBA" id="ARBA00022722"/>
    </source>
</evidence>
<sequence>MEEEIMSEEEPSTSNLFLNEFQDVSAYKDSACANVVKLIRSSNDLSRANDHDFLMSFPPLRRRMDAVADRILQNMSKILKQQNLRRDLGITSWKEADHDEKLEKLIDINDVLFERISSSLDEVAGLKKTSTEVKSLKPSVRNVHATWNKETGFVLQNNVFPSNQHHKQRSNTFASNHQQTKNIPKPQLKFSDKVDNSLYAPFITKLRIKPNAKTPLPMVLSQFDPQTFNVLRIDEHPELFAHPYFDEIETFEPDESVLKPIEPQKPQPIEETKYLFVDTPDTLKIMMDHIEQQSELAIDLEHHSYRSYQGFTCLLQISSRTEDFLVDTLALRDELHILNNVFTNPNVLKVFHGADSDIEWLQKDFGVYVVNMFDTHQAARELNFQSFSLAYLLKLYCEIDANKQFQLADWRIRPLPEEYCRYAREDTHYLLYIYDLLRNRLLEKSTQLLKSVYEKSKIVCQKLYKKPFFDENAYQNTYIKSRKTFNVRQLAALKSLYFWRDNIAREQDESTGYVLPNHMLLQISEILPREPQGIRACCNPVPILVQHNLHDIHQIILLARDIPLNEEQREQHIAPLTLPVLYDPENVLNCPHDTSHQTEQQQNVSNINSTKKTHSNDLSSILDDTFLEESTKRDALNLSSLLIQIKKQMLPIIKSRSNTSANLFDVVHHLYMPSSYRTASLDKTKPLWQIYYPDRDLSINRKSVQHDNNNQNGTSISKEKSSDDIEMIMLSKQSTAKRKRKAAGDEKVNNKSKNKRYRRGNVADEVPSTILLDKDDDEDDDDQIEEEEPGEISDEINERKHQTSFQPFNYDNEILSTKKFKKPADDEDIYEPNRPTKSTKAKAPKRPGVQQTNKSLSYPFPKKT</sequence>
<evidence type="ECO:0000313" key="12">
    <source>
        <dbReference type="EMBL" id="CAF1585257.1"/>
    </source>
</evidence>
<comment type="subcellular location">
    <subcellularLocation>
        <location evidence="1">Nucleus</location>
    </subcellularLocation>
</comment>